<evidence type="ECO:0000313" key="2">
    <source>
        <dbReference type="EMBL" id="MEN7429424.1"/>
    </source>
</evidence>
<dbReference type="InterPro" id="IPR038461">
    <property type="entry name" value="Schlafen_AlbA_2_dom_sf"/>
</dbReference>
<reference evidence="2 3" key="1">
    <citation type="submission" date="2023-12" db="EMBL/GenBank/DDBJ databases">
        <title>Chromobacterium sp. strain TRC.1.1.SA producing antimicrobial pigment.</title>
        <authorList>
            <person name="Verma N."/>
            <person name="Choksket S."/>
            <person name="Pinnaka A.K."/>
            <person name="Korpole S."/>
        </authorList>
    </citation>
    <scope>NUCLEOTIDE SEQUENCE [LARGE SCALE GENOMIC DNA]</scope>
    <source>
        <strain evidence="2 3">TRC1.1.SA</strain>
    </source>
</reference>
<organism evidence="2 3">
    <name type="scientific">Chromobacterium indicum</name>
    <dbReference type="NCBI Taxonomy" id="3110228"/>
    <lineage>
        <taxon>Bacteria</taxon>
        <taxon>Pseudomonadati</taxon>
        <taxon>Pseudomonadota</taxon>
        <taxon>Betaproteobacteria</taxon>
        <taxon>Neisseriales</taxon>
        <taxon>Chromobacteriaceae</taxon>
        <taxon>Chromobacterium</taxon>
    </lineage>
</organism>
<gene>
    <name evidence="2" type="ORF">VA599_01615</name>
</gene>
<accession>A0ABV0CDZ8</accession>
<dbReference type="Pfam" id="PF04326">
    <property type="entry name" value="SLFN_AlbA_2"/>
    <property type="match status" value="1"/>
</dbReference>
<evidence type="ECO:0000313" key="3">
    <source>
        <dbReference type="Proteomes" id="UP001405405"/>
    </source>
</evidence>
<dbReference type="RefSeq" id="WP_346787449.1">
    <property type="nucleotide sequence ID" value="NZ_JAYFSJ010000001.1"/>
</dbReference>
<dbReference type="InterPro" id="IPR027417">
    <property type="entry name" value="P-loop_NTPase"/>
</dbReference>
<keyword evidence="3" id="KW-1185">Reference proteome</keyword>
<evidence type="ECO:0000259" key="1">
    <source>
        <dbReference type="Pfam" id="PF04326"/>
    </source>
</evidence>
<feature type="domain" description="Schlafen AlbA-2" evidence="1">
    <location>
        <begin position="34"/>
        <end position="135"/>
    </location>
</feature>
<dbReference type="InterPro" id="IPR007421">
    <property type="entry name" value="Schlafen_AlbA_2_dom"/>
</dbReference>
<proteinExistence type="predicted"/>
<dbReference type="Proteomes" id="UP001405405">
    <property type="component" value="Unassembled WGS sequence"/>
</dbReference>
<dbReference type="Gene3D" id="3.30.950.30">
    <property type="entry name" value="Schlafen, AAA domain"/>
    <property type="match status" value="1"/>
</dbReference>
<name>A0ABV0CDZ8_9NEIS</name>
<dbReference type="SUPFAM" id="SSF52540">
    <property type="entry name" value="P-loop containing nucleoside triphosphate hydrolases"/>
    <property type="match status" value="1"/>
</dbReference>
<dbReference type="InterPro" id="IPR011990">
    <property type="entry name" value="TPR-like_helical_dom_sf"/>
</dbReference>
<sequence>MNNLIAKLHQCVLNGMLDLSVFDGEANFREQLIECEVLDFKQQAPESDSEYAKTIRDLIAFHNSYGGFLVFGVCEIKKDREFEVVGVPENSIDISKLRDMAHEYANAELRINLSSATWHEKNIEIIYIAKRTPGAPPTKLKKNGPDEKPRKPCFKKDEVVFRRIQSNSIANHADEFEFLYSDRTPPSLDLNNFGFDKREPLENNLPDRSLICTHLIGRRDDLSNLWAWLSDDFSRVRLIAGEGGQGKTSLAYHFAMQVASNRIKPFERVVWLSAKKRQFLALSDSYRENHYIDFDNASTLFSSIALEHGAIDADLIDLSLHELLQTALTCCSTFPSFIIIDDIDSLTPDDQQRALEMGMRIPGKTKMLITTRVNLSYSPDNVLVLRGLAGQEFKEYINTTRKKFDLPAIKDSKIDHLFEVTSGSPLFTESLLRLERRGFTIDQAIKQWRGEKGLEVRKAALEREIKHLSREAKRTLFVITHFKSASIVELTQIVEYTEQTLGDAIQELKGLFLVSAPSIGREARYTVDSNIGALVNEISTSLEIDHSALLDAIKRSGRDAIGLSLQKRSGIVGQAISQAIAFQQNGDHQAALMTVTEAARKIKPNADLLLAIGRFGLKIPSPDLEKASRSFHEAYDLGQRKPLLFTLWFETELARGNFAKSLEIAENAIDRDADEKYRWYERKAQVHIALATRSATRTSPETAIREIQLAIKSLTNAKTNCSNNIKKSNIDNLIKQAQSIKIELSNSNISKH</sequence>
<comment type="caution">
    <text evidence="2">The sequence shown here is derived from an EMBL/GenBank/DDBJ whole genome shotgun (WGS) entry which is preliminary data.</text>
</comment>
<dbReference type="Gene3D" id="3.40.50.300">
    <property type="entry name" value="P-loop containing nucleotide triphosphate hydrolases"/>
    <property type="match status" value="1"/>
</dbReference>
<dbReference type="EMBL" id="JAYFSJ010000001">
    <property type="protein sequence ID" value="MEN7429424.1"/>
    <property type="molecule type" value="Genomic_DNA"/>
</dbReference>
<dbReference type="Gene3D" id="1.25.40.10">
    <property type="entry name" value="Tetratricopeptide repeat domain"/>
    <property type="match status" value="1"/>
</dbReference>
<protein>
    <submittedName>
        <fullName evidence="2">RNA-binding domain-containing protein</fullName>
    </submittedName>
</protein>